<keyword evidence="5" id="KW-1185">Reference proteome</keyword>
<dbReference type="InterPro" id="IPR045338">
    <property type="entry name" value="DUF6535"/>
</dbReference>
<feature type="transmembrane region" description="Helical" evidence="2">
    <location>
        <begin position="131"/>
        <end position="150"/>
    </location>
</feature>
<feature type="compositionally biased region" description="Basic and acidic residues" evidence="1">
    <location>
        <begin position="15"/>
        <end position="33"/>
    </location>
</feature>
<gene>
    <name evidence="4" type="ORF">QCA50_007914</name>
</gene>
<feature type="domain" description="DUF6535" evidence="3">
    <location>
        <begin position="109"/>
        <end position="287"/>
    </location>
</feature>
<dbReference type="Proteomes" id="UP001385951">
    <property type="component" value="Unassembled WGS sequence"/>
</dbReference>
<protein>
    <recommendedName>
        <fullName evidence="3">DUF6535 domain-containing protein</fullName>
    </recommendedName>
</protein>
<keyword evidence="2" id="KW-1133">Transmembrane helix</keyword>
<evidence type="ECO:0000259" key="3">
    <source>
        <dbReference type="Pfam" id="PF20153"/>
    </source>
</evidence>
<reference evidence="4 5" key="1">
    <citation type="submission" date="2022-09" db="EMBL/GenBank/DDBJ databases">
        <authorList>
            <person name="Palmer J.M."/>
        </authorList>
    </citation>
    <scope>NUCLEOTIDE SEQUENCE [LARGE SCALE GENOMIC DNA]</scope>
    <source>
        <strain evidence="4 5">DSM 7382</strain>
    </source>
</reference>
<evidence type="ECO:0000313" key="5">
    <source>
        <dbReference type="Proteomes" id="UP001385951"/>
    </source>
</evidence>
<dbReference type="Pfam" id="PF20153">
    <property type="entry name" value="DUF6535"/>
    <property type="match status" value="1"/>
</dbReference>
<sequence length="710" mass="81593">MRRRGQRSVRVSPSRHNDEVEEVERSVNDHGDSGPDLEQPTLQVQHSQLLGVPPTPLQRVQEYEANTVLVDATPLADEQHRMVEHSPPNDEDIKGKVHRVKIESDCTGWGRTSDLLRQYDRDRVEDVKEDIDTLLVFAGLFSAVITAFIIESYKTLQQQPEDTTNQILLQLSAQLASLTLSGNFVNSTIPPFITPTFVPARFAVLINTLWLLSLVFALITASLGILVKQWLHELMARDTQDPRQQVKIRFFREVGVQRWQIFEIAAALPLLLQLALLLFSVGLSAFLHDLNPVVTWVITGIMITWLLFYSFTTFAPAFSSQCPYKTPMLKGLLQRIRVGSHTWLESLARTLHTNIPNTWPTMKQRCGNLHDSVKTWSDAWMSREETQVREDETWDLPTLACSQEILRGEQLEETFTDCFRKFHVGSAFHCIRLHLRGEQPVILGILPDLPRGLTLQTCELFASHIGDLPLNFNEPWILKELHDTMTYVSLKLYNYNPSRISQILELSLPLHVRLINEGPDPALCSILTMEYVRRCTMEDHLEHFDPLFHYLLVSEDEKKAYRIGAQFVPNLVAATRDICRHVQMDFDTESWDGIDSDDIDLDDISYWIRDIQTDRIALISTFVEVLYSLIPQGVRQEHRAIIVEVMDDLANILTVTDGSSWPRSRQAYVECIHRYLITIGLMDTQLIPKLGDVIRSWKPGFNHTRPWWNH</sequence>
<feature type="transmembrane region" description="Helical" evidence="2">
    <location>
        <begin position="202"/>
        <end position="227"/>
    </location>
</feature>
<proteinExistence type="predicted"/>
<feature type="region of interest" description="Disordered" evidence="1">
    <location>
        <begin position="1"/>
        <end position="39"/>
    </location>
</feature>
<feature type="transmembrane region" description="Helical" evidence="2">
    <location>
        <begin position="261"/>
        <end position="287"/>
    </location>
</feature>
<evidence type="ECO:0000256" key="1">
    <source>
        <dbReference type="SAM" id="MobiDB-lite"/>
    </source>
</evidence>
<accession>A0AAW0GGI9</accession>
<evidence type="ECO:0000313" key="4">
    <source>
        <dbReference type="EMBL" id="KAK7689223.1"/>
    </source>
</evidence>
<feature type="transmembrane region" description="Helical" evidence="2">
    <location>
        <begin position="293"/>
        <end position="318"/>
    </location>
</feature>
<dbReference type="EMBL" id="JASBNA010000009">
    <property type="protein sequence ID" value="KAK7689223.1"/>
    <property type="molecule type" value="Genomic_DNA"/>
</dbReference>
<dbReference type="AlphaFoldDB" id="A0AAW0GGI9"/>
<keyword evidence="2" id="KW-0472">Membrane</keyword>
<evidence type="ECO:0000256" key="2">
    <source>
        <dbReference type="SAM" id="Phobius"/>
    </source>
</evidence>
<name>A0AAW0GGI9_9APHY</name>
<organism evidence="4 5">
    <name type="scientific">Cerrena zonata</name>
    <dbReference type="NCBI Taxonomy" id="2478898"/>
    <lineage>
        <taxon>Eukaryota</taxon>
        <taxon>Fungi</taxon>
        <taxon>Dikarya</taxon>
        <taxon>Basidiomycota</taxon>
        <taxon>Agaricomycotina</taxon>
        <taxon>Agaricomycetes</taxon>
        <taxon>Polyporales</taxon>
        <taxon>Cerrenaceae</taxon>
        <taxon>Cerrena</taxon>
    </lineage>
</organism>
<comment type="caution">
    <text evidence="4">The sequence shown here is derived from an EMBL/GenBank/DDBJ whole genome shotgun (WGS) entry which is preliminary data.</text>
</comment>
<keyword evidence="2" id="KW-0812">Transmembrane</keyword>